<gene>
    <name evidence="1" type="ORF">MS3_00003013</name>
</gene>
<evidence type="ECO:0000313" key="1">
    <source>
        <dbReference type="EMBL" id="KAH9590256.1"/>
    </source>
</evidence>
<reference evidence="1" key="1">
    <citation type="journal article" date="2012" name="Nat. Genet.">
        <title>Whole-genome sequence of Schistosoma haematobium.</title>
        <authorList>
            <person name="Young N.D."/>
            <person name="Jex A.R."/>
            <person name="Li B."/>
            <person name="Liu S."/>
            <person name="Yang L."/>
            <person name="Xiong Z."/>
            <person name="Li Y."/>
            <person name="Cantacessi C."/>
            <person name="Hall R.S."/>
            <person name="Xu X."/>
            <person name="Chen F."/>
            <person name="Wu X."/>
            <person name="Zerlotini A."/>
            <person name="Oliveira G."/>
            <person name="Hofmann A."/>
            <person name="Zhang G."/>
            <person name="Fang X."/>
            <person name="Kang Y."/>
            <person name="Campbell B.E."/>
            <person name="Loukas A."/>
            <person name="Ranganathan S."/>
            <person name="Rollinson D."/>
            <person name="Rinaldi G."/>
            <person name="Brindley P.J."/>
            <person name="Yang H."/>
            <person name="Wang J."/>
            <person name="Wang J."/>
            <person name="Gasser R.B."/>
        </authorList>
    </citation>
    <scope>NUCLEOTIDE SEQUENCE</scope>
</reference>
<evidence type="ECO:0000313" key="2">
    <source>
        <dbReference type="Proteomes" id="UP000471633"/>
    </source>
</evidence>
<dbReference type="GeneID" id="75577045"/>
<dbReference type="KEGG" id="shx:MS3_00003013"/>
<dbReference type="RefSeq" id="XP_051070706.1">
    <property type="nucleotide sequence ID" value="XM_051210688.1"/>
</dbReference>
<keyword evidence="2" id="KW-1185">Reference proteome</keyword>
<dbReference type="AlphaFoldDB" id="A0A922S1Y9"/>
<reference evidence="1" key="3">
    <citation type="submission" date="2021-06" db="EMBL/GenBank/DDBJ databases">
        <title>Chromosome-level genome assembly for S. haematobium.</title>
        <authorList>
            <person name="Stroehlein A.J."/>
        </authorList>
    </citation>
    <scope>NUCLEOTIDE SEQUENCE</scope>
</reference>
<comment type="caution">
    <text evidence="1">The sequence shown here is derived from an EMBL/GenBank/DDBJ whole genome shotgun (WGS) entry which is preliminary data.</text>
</comment>
<protein>
    <submittedName>
        <fullName evidence="1">Uncharacterized protein</fullName>
    </submittedName>
</protein>
<dbReference type="EMBL" id="AMPZ03000002">
    <property type="protein sequence ID" value="KAH9590256.1"/>
    <property type="molecule type" value="Genomic_DNA"/>
</dbReference>
<accession>A0A922S1Y9</accession>
<name>A0A922S1Y9_SCHHA</name>
<reference evidence="1" key="2">
    <citation type="journal article" date="2019" name="Gigascience">
        <title>High-quality Schistosoma haematobium genome achieved by single-molecule and long-range sequencing.</title>
        <authorList>
            <person name="Stroehlein A.J."/>
            <person name="Korhonen P.K."/>
            <person name="Chong T.M."/>
            <person name="Lim Y.L."/>
            <person name="Chan K.G."/>
            <person name="Webster B."/>
            <person name="Rollinson D."/>
            <person name="Brindley P.J."/>
            <person name="Gasser R.B."/>
            <person name="Young N.D."/>
        </authorList>
    </citation>
    <scope>NUCLEOTIDE SEQUENCE</scope>
</reference>
<proteinExistence type="predicted"/>
<dbReference type="CTD" id="75577045"/>
<reference evidence="1" key="4">
    <citation type="journal article" date="2022" name="PLoS Pathog.">
        <title>Chromosome-level genome of Schistosoma haematobium underpins genome-wide explorations of molecular variation.</title>
        <authorList>
            <person name="Stroehlein A.J."/>
            <person name="Korhonen P.K."/>
            <person name="Lee V.V."/>
            <person name="Ralph S.A."/>
            <person name="Mentink-Kane M."/>
            <person name="You H."/>
            <person name="McManus D.P."/>
            <person name="Tchuente L.T."/>
            <person name="Stothard J.R."/>
            <person name="Kaur P."/>
            <person name="Dudchenko O."/>
            <person name="Aiden E.L."/>
            <person name="Yang B."/>
            <person name="Yang H."/>
            <person name="Emery A.M."/>
            <person name="Webster B.L."/>
            <person name="Brindley P.J."/>
            <person name="Rollinson D."/>
            <person name="Chang B.C.H."/>
            <person name="Gasser R.B."/>
            <person name="Young N.D."/>
        </authorList>
    </citation>
    <scope>NUCLEOTIDE SEQUENCE</scope>
</reference>
<sequence length="131" mass="14777">MVSNMLPGRPKIRKVDEFITRNNEPLIFVRSASLAGLLDESCFVLRRMRLKKARLIKVASINCIGAKCEQNARKNNKYSLFDSNQQWILSPISINPASMKNGSAMVKVTIKITARKIRAYLFGRLAYSTGL</sequence>
<dbReference type="Proteomes" id="UP000471633">
    <property type="component" value="Unassembled WGS sequence"/>
</dbReference>
<organism evidence="1 2">
    <name type="scientific">Schistosoma haematobium</name>
    <name type="common">Blood fluke</name>
    <dbReference type="NCBI Taxonomy" id="6185"/>
    <lineage>
        <taxon>Eukaryota</taxon>
        <taxon>Metazoa</taxon>
        <taxon>Spiralia</taxon>
        <taxon>Lophotrochozoa</taxon>
        <taxon>Platyhelminthes</taxon>
        <taxon>Trematoda</taxon>
        <taxon>Digenea</taxon>
        <taxon>Strigeidida</taxon>
        <taxon>Schistosomatoidea</taxon>
        <taxon>Schistosomatidae</taxon>
        <taxon>Schistosoma</taxon>
    </lineage>
</organism>